<name>A0A2X3JPD7_ECOLX</name>
<gene>
    <name evidence="1" type="ORF">NCTC8009_06777</name>
</gene>
<evidence type="ECO:0000313" key="1">
    <source>
        <dbReference type="EMBL" id="SQD06188.1"/>
    </source>
</evidence>
<proteinExistence type="predicted"/>
<reference evidence="1 2" key="1">
    <citation type="submission" date="2018-06" db="EMBL/GenBank/DDBJ databases">
        <authorList>
            <consortium name="Pathogen Informatics"/>
            <person name="Doyle S."/>
        </authorList>
    </citation>
    <scope>NUCLEOTIDE SEQUENCE [LARGE SCALE GENOMIC DNA]</scope>
    <source>
        <strain evidence="1 2">NCTC8009</strain>
    </source>
</reference>
<dbReference type="AlphaFoldDB" id="A0A2X3JPD7"/>
<dbReference type="EMBL" id="UARW01000010">
    <property type="protein sequence ID" value="SQD06188.1"/>
    <property type="molecule type" value="Genomic_DNA"/>
</dbReference>
<protein>
    <submittedName>
        <fullName evidence="1">Uncharacterized protein</fullName>
    </submittedName>
</protein>
<organism evidence="1 2">
    <name type="scientific">Escherichia coli</name>
    <dbReference type="NCBI Taxonomy" id="562"/>
    <lineage>
        <taxon>Bacteria</taxon>
        <taxon>Pseudomonadati</taxon>
        <taxon>Pseudomonadota</taxon>
        <taxon>Gammaproteobacteria</taxon>
        <taxon>Enterobacterales</taxon>
        <taxon>Enterobacteriaceae</taxon>
        <taxon>Escherichia</taxon>
    </lineage>
</organism>
<accession>A0A2X3JPD7</accession>
<dbReference type="Proteomes" id="UP000250991">
    <property type="component" value="Unassembled WGS sequence"/>
</dbReference>
<sequence length="64" mass="7107">MRDKIASCKTFLPFNAFLSTEGIVLTFIQNRDSRSAASGGPGVNNTQSIFAFGFTNKQWRCNDE</sequence>
<evidence type="ECO:0000313" key="2">
    <source>
        <dbReference type="Proteomes" id="UP000250991"/>
    </source>
</evidence>